<dbReference type="AlphaFoldDB" id="A0A2A5IK70"/>
<feature type="compositionally biased region" description="Basic and acidic residues" evidence="1">
    <location>
        <begin position="1"/>
        <end position="14"/>
    </location>
</feature>
<feature type="region of interest" description="Disordered" evidence="1">
    <location>
        <begin position="173"/>
        <end position="197"/>
    </location>
</feature>
<sequence length="207" mass="23582">MEKLLRLDLQHFAEEGEGGAGNQKTDPADNLEGQQQEPQQQDSQQQEEKLLPQSDVNNLIAKETKKTQEKLLKQLGIEDFKSAKEGLEKFREWQESQKTEAQKQSERLQEYETQSQKLANENESLKAQNAAILAGVQKDAIEDVVTLAKPLVSDEVDMNAAIEKVLEKYPHFKGEAEETSKPVYTTGPNQKQRPTEMDQWIQAFKQQ</sequence>
<feature type="region of interest" description="Disordered" evidence="1">
    <location>
        <begin position="91"/>
        <end position="115"/>
    </location>
</feature>
<dbReference type="Proteomes" id="UP000228754">
    <property type="component" value="Unassembled WGS sequence"/>
</dbReference>
<gene>
    <name evidence="2" type="ORF">CEY02_19575</name>
</gene>
<feature type="region of interest" description="Disordered" evidence="1">
    <location>
        <begin position="1"/>
        <end position="56"/>
    </location>
</feature>
<feature type="compositionally biased region" description="Polar residues" evidence="1">
    <location>
        <begin position="182"/>
        <end position="192"/>
    </location>
</feature>
<evidence type="ECO:0008006" key="4">
    <source>
        <dbReference type="Google" id="ProtNLM"/>
    </source>
</evidence>
<evidence type="ECO:0000256" key="1">
    <source>
        <dbReference type="SAM" id="MobiDB-lite"/>
    </source>
</evidence>
<dbReference type="OrthoDB" id="1751557at2"/>
<evidence type="ECO:0000313" key="2">
    <source>
        <dbReference type="EMBL" id="PCK17728.1"/>
    </source>
</evidence>
<protein>
    <recommendedName>
        <fullName evidence="4">DUF4355 domain-containing protein</fullName>
    </recommendedName>
</protein>
<feature type="compositionally biased region" description="Low complexity" evidence="1">
    <location>
        <begin position="32"/>
        <end position="44"/>
    </location>
</feature>
<dbReference type="EMBL" id="NKHG01000134">
    <property type="protein sequence ID" value="PCK17728.1"/>
    <property type="molecule type" value="Genomic_DNA"/>
</dbReference>
<comment type="caution">
    <text evidence="2">The sequence shown here is derived from an EMBL/GenBank/DDBJ whole genome shotgun (WGS) entry which is preliminary data.</text>
</comment>
<organism evidence="2 3">
    <name type="scientific">Bacillus pumilus</name>
    <name type="common">Bacillus mesentericus</name>
    <dbReference type="NCBI Taxonomy" id="1408"/>
    <lineage>
        <taxon>Bacteria</taxon>
        <taxon>Bacillati</taxon>
        <taxon>Bacillota</taxon>
        <taxon>Bacilli</taxon>
        <taxon>Bacillales</taxon>
        <taxon>Bacillaceae</taxon>
        <taxon>Bacillus</taxon>
    </lineage>
</organism>
<name>A0A2A5IK70_BACPU</name>
<proteinExistence type="predicted"/>
<reference evidence="2 3" key="1">
    <citation type="submission" date="2017-06" db="EMBL/GenBank/DDBJ databases">
        <title>Draft Genome Sequence of Bacillus sp Strain 36R Isolated from saline sediment at Atanasia, Sonora, Mexico.</title>
        <authorList>
            <person name="Sanchez Diaz R."/>
            <person name="Quiroz Macias M.E."/>
            <person name="Ibarra Gamez J.C."/>
            <person name="Enciso Ibarra J."/>
            <person name="Gomez Gil B."/>
            <person name="Galaviz Silva L."/>
        </authorList>
    </citation>
    <scope>NUCLEOTIDE SEQUENCE [LARGE SCALE GENOMIC DNA]</scope>
    <source>
        <strain evidence="2 3">36R_ATNSAL</strain>
    </source>
</reference>
<feature type="compositionally biased region" description="Basic and acidic residues" evidence="1">
    <location>
        <begin position="91"/>
        <end position="110"/>
    </location>
</feature>
<accession>A0A2A5IK70</accession>
<evidence type="ECO:0000313" key="3">
    <source>
        <dbReference type="Proteomes" id="UP000228754"/>
    </source>
</evidence>